<keyword evidence="1" id="KW-0812">Transmembrane</keyword>
<evidence type="ECO:0000313" key="2">
    <source>
        <dbReference type="EMBL" id="ADB40506.1"/>
    </source>
</evidence>
<dbReference type="RefSeq" id="WP_012929010.1">
    <property type="nucleotide sequence ID" value="NC_013730.1"/>
</dbReference>
<evidence type="ECO:0000313" key="3">
    <source>
        <dbReference type="Proteomes" id="UP000002028"/>
    </source>
</evidence>
<reference evidence="2 3" key="1">
    <citation type="journal article" date="2010" name="Stand. Genomic Sci.">
        <title>Complete genome sequence of Spirosoma linguale type strain (1).</title>
        <authorList>
            <person name="Lail K."/>
            <person name="Sikorski J."/>
            <person name="Saunders E."/>
            <person name="Lapidus A."/>
            <person name="Glavina Del Rio T."/>
            <person name="Copeland A."/>
            <person name="Tice H."/>
            <person name="Cheng J.-F."/>
            <person name="Lucas S."/>
            <person name="Nolan M."/>
            <person name="Bruce D."/>
            <person name="Goodwin L."/>
            <person name="Pitluck S."/>
            <person name="Ivanova N."/>
            <person name="Mavromatis K."/>
            <person name="Ovchinnikova G."/>
            <person name="Pati A."/>
            <person name="Chen A."/>
            <person name="Palaniappan K."/>
            <person name="Land M."/>
            <person name="Hauser L."/>
            <person name="Chang Y.-J."/>
            <person name="Jeffries C.D."/>
            <person name="Chain P."/>
            <person name="Brettin T."/>
            <person name="Detter J.C."/>
            <person name="Schuetze A."/>
            <person name="Rohde M."/>
            <person name="Tindall B.J."/>
            <person name="Goeker M."/>
            <person name="Bristow J."/>
            <person name="Eisen J.A."/>
            <person name="Markowitz V."/>
            <person name="Hugenholtz P."/>
            <person name="Kyrpides N.C."/>
            <person name="Klenk H.-P."/>
            <person name="Chen F."/>
        </authorList>
    </citation>
    <scope>NUCLEOTIDE SEQUENCE [LARGE SCALE GENOMIC DNA]</scope>
    <source>
        <strain evidence="3">ATCC 33905 / DSM 74 / LMG 10896 / Claus 1</strain>
    </source>
</reference>
<dbReference type="HOGENOM" id="CLU_1685477_0_0_10"/>
<feature type="transmembrane region" description="Helical" evidence="1">
    <location>
        <begin position="6"/>
        <end position="26"/>
    </location>
</feature>
<dbReference type="STRING" id="504472.Slin_4526"/>
<evidence type="ECO:0000256" key="1">
    <source>
        <dbReference type="SAM" id="Phobius"/>
    </source>
</evidence>
<dbReference type="Proteomes" id="UP000002028">
    <property type="component" value="Chromosome"/>
</dbReference>
<dbReference type="EMBL" id="CP001769">
    <property type="protein sequence ID" value="ADB40506.1"/>
    <property type="molecule type" value="Genomic_DNA"/>
</dbReference>
<name>D2QMU3_SPILD</name>
<keyword evidence="1" id="KW-1133">Transmembrane helix</keyword>
<keyword evidence="3" id="KW-1185">Reference proteome</keyword>
<proteinExistence type="predicted"/>
<sequence>MNSKKALILLSVIAIVAVGLTSYYFLKPLSTIEWAERISGLRIDNSAKTLKFMNGNSVFWGGGIICGEFEIQKNQLPTLSTYVTQNDYVYADSLGVVRKLALVMQSSCSCNTNSGLRNHKGYFKLFISTAKESQFSAFDINTGKLYVFKSKGSDVF</sequence>
<keyword evidence="1" id="KW-0472">Membrane</keyword>
<protein>
    <submittedName>
        <fullName evidence="2">Uncharacterized protein</fullName>
    </submittedName>
</protein>
<gene>
    <name evidence="2" type="ordered locus">Slin_4526</name>
</gene>
<dbReference type="AlphaFoldDB" id="D2QMU3"/>
<organism evidence="2 3">
    <name type="scientific">Spirosoma linguale (strain ATCC 33905 / DSM 74 / LMG 10896 / Claus 1)</name>
    <dbReference type="NCBI Taxonomy" id="504472"/>
    <lineage>
        <taxon>Bacteria</taxon>
        <taxon>Pseudomonadati</taxon>
        <taxon>Bacteroidota</taxon>
        <taxon>Cytophagia</taxon>
        <taxon>Cytophagales</taxon>
        <taxon>Cytophagaceae</taxon>
        <taxon>Spirosoma</taxon>
    </lineage>
</organism>
<accession>D2QMU3</accession>
<dbReference type="KEGG" id="sli:Slin_4526"/>